<comment type="caution">
    <text evidence="1">The sequence shown here is derived from an EMBL/GenBank/DDBJ whole genome shotgun (WGS) entry which is preliminary data.</text>
</comment>
<gene>
    <name evidence="1" type="ORF">A3A38_02075</name>
</gene>
<evidence type="ECO:0000313" key="2">
    <source>
        <dbReference type="Proteomes" id="UP000177306"/>
    </source>
</evidence>
<proteinExistence type="predicted"/>
<name>A0A1F6EFN9_9BACT</name>
<reference evidence="1 2" key="1">
    <citation type="journal article" date="2016" name="Nat. Commun.">
        <title>Thousands of microbial genomes shed light on interconnected biogeochemical processes in an aquifer system.</title>
        <authorList>
            <person name="Anantharaman K."/>
            <person name="Brown C.T."/>
            <person name="Hug L.A."/>
            <person name="Sharon I."/>
            <person name="Castelle C.J."/>
            <person name="Probst A.J."/>
            <person name="Thomas B.C."/>
            <person name="Singh A."/>
            <person name="Wilkins M.J."/>
            <person name="Karaoz U."/>
            <person name="Brodie E.L."/>
            <person name="Williams K.H."/>
            <person name="Hubbard S.S."/>
            <person name="Banfield J.F."/>
        </authorList>
    </citation>
    <scope>NUCLEOTIDE SEQUENCE [LARGE SCALE GENOMIC DNA]</scope>
</reference>
<protein>
    <submittedName>
        <fullName evidence="1">Uncharacterized protein</fullName>
    </submittedName>
</protein>
<sequence length="66" mass="7304">MSPEEFEREIMAAVRGAETPADAERQIKHYFSPSPLVIVHTNGKHCFGVLAQQRPGAPNISVVCER</sequence>
<dbReference type="EMBL" id="MFLY01000050">
    <property type="protein sequence ID" value="OGG72448.1"/>
    <property type="molecule type" value="Genomic_DNA"/>
</dbReference>
<dbReference type="Proteomes" id="UP000177306">
    <property type="component" value="Unassembled WGS sequence"/>
</dbReference>
<accession>A0A1F6EFN9</accession>
<dbReference type="AlphaFoldDB" id="A0A1F6EFN9"/>
<organism evidence="1 2">
    <name type="scientific">Candidatus Kaiserbacteria bacterium RIFCSPLOWO2_01_FULL_53_17</name>
    <dbReference type="NCBI Taxonomy" id="1798511"/>
    <lineage>
        <taxon>Bacteria</taxon>
        <taxon>Candidatus Kaiseribacteriota</taxon>
    </lineage>
</organism>
<evidence type="ECO:0000313" key="1">
    <source>
        <dbReference type="EMBL" id="OGG72448.1"/>
    </source>
</evidence>